<sequence length="250" mass="26497">MKHYYKKLPAILFLFVLSTNFYGCKKSKKETPGFTCTSCKTIPDAKVENNSLSKGVYKGVVMGSTGVISIDIMNNGTGMQATMVLDGLTINFTSTAVWTNGQPLVADFTAVSNSKTYSFRFTVAANGGSPAAGSFNIPDHPSIFFQLVKETSDNLIKCYEGSTEGVKNSGAKQSGSLNVIVSSKTNTWIGLSRDAASNSSTVVSGTITGTVINCDCGPETTVKGTFSNDEIKGTYKGSDNSGTWSAKRTL</sequence>
<organism evidence="1 2">
    <name type="scientific">Pedobacter heparinus (strain ATCC 13125 / DSM 2366 / CIP 104194 / JCM 7457 / NBRC 12017 / NCIMB 9290 / NRRL B-14731 / HIM 762-3)</name>
    <dbReference type="NCBI Taxonomy" id="485917"/>
    <lineage>
        <taxon>Bacteria</taxon>
        <taxon>Pseudomonadati</taxon>
        <taxon>Bacteroidota</taxon>
        <taxon>Sphingobacteriia</taxon>
        <taxon>Sphingobacteriales</taxon>
        <taxon>Sphingobacteriaceae</taxon>
        <taxon>Pedobacter</taxon>
    </lineage>
</organism>
<keyword evidence="2" id="KW-1185">Reference proteome</keyword>
<reference evidence="1 2" key="1">
    <citation type="journal article" date="2009" name="Stand. Genomic Sci.">
        <title>Complete genome sequence of Pedobacter heparinus type strain (HIM 762-3).</title>
        <authorList>
            <person name="Han C."/>
            <person name="Spring S."/>
            <person name="Lapidus A."/>
            <person name="Del Rio T.G."/>
            <person name="Tice H."/>
            <person name="Copeland A."/>
            <person name="Cheng J.F."/>
            <person name="Lucas S."/>
            <person name="Chen F."/>
            <person name="Nolan M."/>
            <person name="Bruce D."/>
            <person name="Goodwin L."/>
            <person name="Pitluck S."/>
            <person name="Ivanova N."/>
            <person name="Mavromatis K."/>
            <person name="Mikhailova N."/>
            <person name="Pati A."/>
            <person name="Chen A."/>
            <person name="Palaniappan K."/>
            <person name="Land M."/>
            <person name="Hauser L."/>
            <person name="Chang Y.J."/>
            <person name="Jeffries C.C."/>
            <person name="Saunders E."/>
            <person name="Chertkov O."/>
            <person name="Brettin T."/>
            <person name="Goker M."/>
            <person name="Rohde M."/>
            <person name="Bristow J."/>
            <person name="Eisen J.A."/>
            <person name="Markowitz V."/>
            <person name="Hugenholtz P."/>
            <person name="Kyrpides N.C."/>
            <person name="Klenk H.P."/>
            <person name="Detter J.C."/>
        </authorList>
    </citation>
    <scope>NUCLEOTIDE SEQUENCE [LARGE SCALE GENOMIC DNA]</scope>
    <source>
        <strain evidence="2">ATCC 13125 / DSM 2366 / CIP 104194 / JCM 7457 / NBRC 12017 / NCIMB 9290 / NRRL B-14731 / HIM 762-3</strain>
    </source>
</reference>
<dbReference type="OrthoDB" id="792635at2"/>
<dbReference type="Proteomes" id="UP000000852">
    <property type="component" value="Chromosome"/>
</dbReference>
<protein>
    <submittedName>
        <fullName evidence="1">Uncharacterized protein</fullName>
    </submittedName>
</protein>
<dbReference type="STRING" id="485917.Phep_3102"/>
<name>C6Y374_PEDHD</name>
<accession>C6Y374</accession>
<evidence type="ECO:0000313" key="1">
    <source>
        <dbReference type="EMBL" id="ACU05299.1"/>
    </source>
</evidence>
<evidence type="ECO:0000313" key="2">
    <source>
        <dbReference type="Proteomes" id="UP000000852"/>
    </source>
</evidence>
<dbReference type="AlphaFoldDB" id="C6Y374"/>
<gene>
    <name evidence="1" type="ordered locus">Phep_3102</name>
</gene>
<dbReference type="KEGG" id="phe:Phep_3102"/>
<proteinExistence type="predicted"/>
<dbReference type="eggNOG" id="ENOG5034AQP">
    <property type="taxonomic scope" value="Bacteria"/>
</dbReference>
<dbReference type="RefSeq" id="WP_015808908.1">
    <property type="nucleotide sequence ID" value="NC_013061.1"/>
</dbReference>
<dbReference type="HOGENOM" id="CLU_1110581_0_0_10"/>
<dbReference type="EMBL" id="CP001681">
    <property type="protein sequence ID" value="ACU05299.1"/>
    <property type="molecule type" value="Genomic_DNA"/>
</dbReference>